<dbReference type="PANTHER" id="PTHR38690">
    <property type="entry name" value="PROTEASE-RELATED"/>
    <property type="match status" value="1"/>
</dbReference>
<reference evidence="4 5" key="1">
    <citation type="submission" date="2018-05" db="EMBL/GenBank/DDBJ databases">
        <title>Freshwater and sediment microbial communities from various areas in North America, analyzing microbe dynamics in response to fracking.</title>
        <authorList>
            <person name="Lamendella R."/>
        </authorList>
    </citation>
    <scope>NUCLEOTIDE SEQUENCE [LARGE SCALE GENOMIC DNA]</scope>
    <source>
        <strain evidence="4 5">125B1</strain>
    </source>
</reference>
<dbReference type="InterPro" id="IPR025263">
    <property type="entry name" value="YhdP_central"/>
</dbReference>
<comment type="caution">
    <text evidence="4">The sequence shown here is derived from an EMBL/GenBank/DDBJ whole genome shotgun (WGS) entry which is preliminary data.</text>
</comment>
<dbReference type="OrthoDB" id="9762238at2"/>
<evidence type="ECO:0000256" key="2">
    <source>
        <dbReference type="SAM" id="Phobius"/>
    </source>
</evidence>
<accession>A0A317QBF0</accession>
<keyword evidence="2" id="KW-0812">Transmembrane</keyword>
<feature type="transmembrane region" description="Helical" evidence="2">
    <location>
        <begin position="12"/>
        <end position="35"/>
    </location>
</feature>
<organism evidence="4 5">
    <name type="scientific">Pseudidiomarina maritima</name>
    <dbReference type="NCBI Taxonomy" id="519453"/>
    <lineage>
        <taxon>Bacteria</taxon>
        <taxon>Pseudomonadati</taxon>
        <taxon>Pseudomonadota</taxon>
        <taxon>Gammaproteobacteria</taxon>
        <taxon>Alteromonadales</taxon>
        <taxon>Idiomarinaceae</taxon>
        <taxon>Pseudidiomarina</taxon>
    </lineage>
</organism>
<evidence type="ECO:0000313" key="5">
    <source>
        <dbReference type="Proteomes" id="UP000246964"/>
    </source>
</evidence>
<keyword evidence="2" id="KW-0472">Membrane</keyword>
<evidence type="ECO:0000256" key="1">
    <source>
        <dbReference type="SAM" id="MobiDB-lite"/>
    </source>
</evidence>
<feature type="domain" description="YhdP central" evidence="3">
    <location>
        <begin position="7"/>
        <end position="1276"/>
    </location>
</feature>
<dbReference type="RefSeq" id="WP_110075993.1">
    <property type="nucleotide sequence ID" value="NZ_QGTT01000007.1"/>
</dbReference>
<sequence>MLRFTARWLFRTLLYSLASALVLFAMLLTGLRYLLPQIPDVTKQVEQLLAAQYQVQADVGTLSADWSSAGPELVLHDVRLQTATNLNSQVSVDEARVQFNFWQSVTSASLQFEQVNFSGLRLQYDLRDTQQDNAASLDVPDTLLSFLLTQLDHVEVSDSVIELVNLIGVKRSIQVQRLSWMNRGARHQGVGELSFTGVSEQSLDLIIDVHGNDPQALSGQFYVAANQVDITPWLQQQIVDTQIQQAEFNFTMWLNFAQNSFTQGLLELGEHQLAWRVGEQQHHLRIPNGQLQLQPEGDGWLVNSSPMTITHNQQQWLLPTFSWQQTPARTRLSANNIPLAPLLQLANLLGSRGVELSDEMSRREVGGELDIVFDHEINQPPRWYVRGQQLAWQEAAGIPGLQNAELELHGTGQQVSWHLHGQDMAIQSAALHPDRPWPITALDMHGRVDWGQADWQVEVYPNSYLGLPGMQLAVAALIHPTADSVMVNAHAESLDTTPISADTLRNHLPLVMGDDLHDYLSVAIQAAQAQDLAMVWRGTIADFPYINQRGVFQARARVSDLIYQFQPDWRPVYDAEAVVEFLNERMHIVAEQGLLGDVQLPRVDTIIANIIGTPLQLDISASIQGDSKHLQPVFEDSPLADSLGATFTQLQLTGAMQGTLQLTIPFGEGQQVIAEGAATLTDNQLYVASLQQQFEQVNGTVSYRNDEISAEDLSLTWQGFPNQIDLRGLSRSDDYFVQVKAQGDWALDKFAPLATGTSAWQADFNLSLPKDGGYSFSWNQSADLSQVQLDLPAPLKKPSGQASDLQLQVSGSSESLLINAELDDSWLAEVQLNGDASELRNGYMRLGKDFSQAPNPNVVRFNPTFTIDVNAPAIKVDSWLTAWAELAEKLPAGTGDSELVNVLKPDLIQLVTPDLTLLEHQFTGVAFVAWPENGEWRGRLTADQTSADLGLVQNGSQSLLQIDADYLELALPAALAPAAKTESDTDSDEVVANAVAADLDQRLAQLSAPANFNSVPNIKFSCERCRYGPYDLGRVAIAIDAQPEQLTVQEFRSDQNNHTLAVSGFWRLAAADKPAETRFTGRLDSDDFGRFLQEYEITSMVKDSGATFIFDLGWQGAPYQYNSDTLNGEVNWRLGQGYLNEVSDRGARLFSLLSLDSILRKLRFDFRDVFANGLFYTSFAGDFNINQGVVNTDNTRLEGAAGDMEVRGSSNLVNSQLDYNLQFVPKVTSSLPVILAWMINPPSGLAALVIDRMLHDAKVISRLEYKISGTIDQPEITEVARSSRDAPIPQEVLNEQSGEQPGQQPSQPSAATGTTDGAATEQSATATTKPATNSAATSSTAQPSAATGGAA</sequence>
<evidence type="ECO:0000259" key="3">
    <source>
        <dbReference type="Pfam" id="PF13116"/>
    </source>
</evidence>
<dbReference type="InterPro" id="IPR011836">
    <property type="entry name" value="YhdP"/>
</dbReference>
<gene>
    <name evidence="4" type="ORF">DET45_10786</name>
</gene>
<feature type="region of interest" description="Disordered" evidence="1">
    <location>
        <begin position="1292"/>
        <end position="1351"/>
    </location>
</feature>
<name>A0A317QBF0_9GAMM</name>
<protein>
    <submittedName>
        <fullName evidence="4">Uncharacterized protein (TIGR02099 family)</fullName>
    </submittedName>
</protein>
<keyword evidence="2" id="KW-1133">Transmembrane helix</keyword>
<feature type="compositionally biased region" description="Low complexity" evidence="1">
    <location>
        <begin position="1295"/>
        <end position="1351"/>
    </location>
</feature>
<dbReference type="NCBIfam" id="TIGR02099">
    <property type="entry name" value="YhdP family protein"/>
    <property type="match status" value="1"/>
</dbReference>
<dbReference type="EMBL" id="QGTT01000007">
    <property type="protein sequence ID" value="PWW13055.1"/>
    <property type="molecule type" value="Genomic_DNA"/>
</dbReference>
<dbReference type="Pfam" id="PF13116">
    <property type="entry name" value="YhdP"/>
    <property type="match status" value="1"/>
</dbReference>
<dbReference type="PANTHER" id="PTHR38690:SF1">
    <property type="entry name" value="PROTEASE"/>
    <property type="match status" value="1"/>
</dbReference>
<keyword evidence="5" id="KW-1185">Reference proteome</keyword>
<dbReference type="Proteomes" id="UP000246964">
    <property type="component" value="Unassembled WGS sequence"/>
</dbReference>
<proteinExistence type="predicted"/>
<evidence type="ECO:0000313" key="4">
    <source>
        <dbReference type="EMBL" id="PWW13055.1"/>
    </source>
</evidence>